<evidence type="ECO:0000256" key="1">
    <source>
        <dbReference type="ARBA" id="ARBA00009981"/>
    </source>
</evidence>
<accession>A0A7C1JI96</accession>
<name>A0A7C1JI96_9CHLR</name>
<dbReference type="InterPro" id="IPR036165">
    <property type="entry name" value="YefM-like_sf"/>
</dbReference>
<dbReference type="Pfam" id="PF02604">
    <property type="entry name" value="PhdYeFM_antitox"/>
    <property type="match status" value="1"/>
</dbReference>
<evidence type="ECO:0000256" key="2">
    <source>
        <dbReference type="RuleBase" id="RU362080"/>
    </source>
</evidence>
<organism evidence="3">
    <name type="scientific">Caldilinea aerophila</name>
    <dbReference type="NCBI Taxonomy" id="133453"/>
    <lineage>
        <taxon>Bacteria</taxon>
        <taxon>Bacillati</taxon>
        <taxon>Chloroflexota</taxon>
        <taxon>Caldilineae</taxon>
        <taxon>Caldilineales</taxon>
        <taxon>Caldilineaceae</taxon>
        <taxon>Caldilinea</taxon>
    </lineage>
</organism>
<protein>
    <recommendedName>
        <fullName evidence="2">Antitoxin</fullName>
    </recommendedName>
</protein>
<dbReference type="EMBL" id="DSMG01000018">
    <property type="protein sequence ID" value="HDX30166.1"/>
    <property type="molecule type" value="Genomic_DNA"/>
</dbReference>
<gene>
    <name evidence="3" type="ORF">ENQ20_01580</name>
</gene>
<dbReference type="PANTHER" id="PTHR35377:SF8">
    <property type="entry name" value="ANTITOXIN VAPB22"/>
    <property type="match status" value="1"/>
</dbReference>
<proteinExistence type="inferred from homology"/>
<dbReference type="AlphaFoldDB" id="A0A7C1JI96"/>
<evidence type="ECO:0000313" key="3">
    <source>
        <dbReference type="EMBL" id="HDX30166.1"/>
    </source>
</evidence>
<reference evidence="3" key="1">
    <citation type="journal article" date="2020" name="mSystems">
        <title>Genome- and Community-Level Interaction Insights into Carbon Utilization and Element Cycling Functions of Hydrothermarchaeota in Hydrothermal Sediment.</title>
        <authorList>
            <person name="Zhou Z."/>
            <person name="Liu Y."/>
            <person name="Xu W."/>
            <person name="Pan J."/>
            <person name="Luo Z.H."/>
            <person name="Li M."/>
        </authorList>
    </citation>
    <scope>NUCLEOTIDE SEQUENCE [LARGE SCALE GENOMIC DNA]</scope>
    <source>
        <strain evidence="3">SpSt-289</strain>
    </source>
</reference>
<sequence>MPSIGAYEAKTHFSELLQRVRRGERITITHHGVPVAVLVPVESASAQPVHEVIAAMKAFRRGRSLGFPLKELIEEGRG</sequence>
<dbReference type="SUPFAM" id="SSF143120">
    <property type="entry name" value="YefM-like"/>
    <property type="match status" value="1"/>
</dbReference>
<dbReference type="InterPro" id="IPR006442">
    <property type="entry name" value="Antitoxin_Phd/YefM"/>
</dbReference>
<comment type="function">
    <text evidence="2">Antitoxin component of a type II toxin-antitoxin (TA) system.</text>
</comment>
<comment type="similarity">
    <text evidence="1 2">Belongs to the phD/YefM antitoxin family.</text>
</comment>
<comment type="caution">
    <text evidence="3">The sequence shown here is derived from an EMBL/GenBank/DDBJ whole genome shotgun (WGS) entry which is preliminary data.</text>
</comment>
<dbReference type="NCBIfam" id="TIGR01552">
    <property type="entry name" value="phd_fam"/>
    <property type="match status" value="1"/>
</dbReference>
<dbReference type="Gene3D" id="3.40.1620.10">
    <property type="entry name" value="YefM-like domain"/>
    <property type="match status" value="1"/>
</dbReference>
<dbReference type="InterPro" id="IPR051416">
    <property type="entry name" value="phD-YefM_TA_antitoxins"/>
</dbReference>
<dbReference type="PANTHER" id="PTHR35377">
    <property type="entry name" value="ANTITOXIN VAPB49-RELATED-RELATED"/>
    <property type="match status" value="1"/>
</dbReference>